<evidence type="ECO:0000313" key="10">
    <source>
        <dbReference type="Proteomes" id="UP001152622"/>
    </source>
</evidence>
<accession>A0A9Q1EJ53</accession>
<dbReference type="Proteomes" id="UP001152622">
    <property type="component" value="Chromosome 16"/>
</dbReference>
<dbReference type="InterPro" id="IPR026144">
    <property type="entry name" value="Neuritin_fam"/>
</dbReference>
<keyword evidence="5" id="KW-0732">Signal</keyword>
<evidence type="ECO:0000256" key="7">
    <source>
        <dbReference type="ARBA" id="ARBA00023180"/>
    </source>
</evidence>
<keyword evidence="4" id="KW-0336">GPI-anchor</keyword>
<organism evidence="9 10">
    <name type="scientific">Synaphobranchus kaupii</name>
    <name type="common">Kaup's arrowtooth eel</name>
    <dbReference type="NCBI Taxonomy" id="118154"/>
    <lineage>
        <taxon>Eukaryota</taxon>
        <taxon>Metazoa</taxon>
        <taxon>Chordata</taxon>
        <taxon>Craniata</taxon>
        <taxon>Vertebrata</taxon>
        <taxon>Euteleostomi</taxon>
        <taxon>Actinopterygii</taxon>
        <taxon>Neopterygii</taxon>
        <taxon>Teleostei</taxon>
        <taxon>Anguilliformes</taxon>
        <taxon>Synaphobranchidae</taxon>
        <taxon>Synaphobranchus</taxon>
    </lineage>
</organism>
<reference evidence="9" key="1">
    <citation type="journal article" date="2023" name="Science">
        <title>Genome structures resolve the early diversification of teleost fishes.</title>
        <authorList>
            <person name="Parey E."/>
            <person name="Louis A."/>
            <person name="Montfort J."/>
            <person name="Bouchez O."/>
            <person name="Roques C."/>
            <person name="Iampietro C."/>
            <person name="Lluch J."/>
            <person name="Castinel A."/>
            <person name="Donnadieu C."/>
            <person name="Desvignes T."/>
            <person name="Floi Bucao C."/>
            <person name="Jouanno E."/>
            <person name="Wen M."/>
            <person name="Mejri S."/>
            <person name="Dirks R."/>
            <person name="Jansen H."/>
            <person name="Henkel C."/>
            <person name="Chen W.J."/>
            <person name="Zahm M."/>
            <person name="Cabau C."/>
            <person name="Klopp C."/>
            <person name="Thompson A.W."/>
            <person name="Robinson-Rechavi M."/>
            <person name="Braasch I."/>
            <person name="Lecointre G."/>
            <person name="Bobe J."/>
            <person name="Postlethwait J.H."/>
            <person name="Berthelot C."/>
            <person name="Roest Crollius H."/>
            <person name="Guiguen Y."/>
        </authorList>
    </citation>
    <scope>NUCLEOTIDE SEQUENCE</scope>
    <source>
        <strain evidence="9">WJC10195</strain>
    </source>
</reference>
<evidence type="ECO:0000256" key="8">
    <source>
        <dbReference type="ARBA" id="ARBA00023288"/>
    </source>
</evidence>
<keyword evidence="8" id="KW-0449">Lipoprotein</keyword>
<comment type="similarity">
    <text evidence="2">Belongs to the neuritin family.</text>
</comment>
<evidence type="ECO:0000313" key="9">
    <source>
        <dbReference type="EMBL" id="KAJ8339708.1"/>
    </source>
</evidence>
<keyword evidence="6" id="KW-0472">Membrane</keyword>
<keyword evidence="10" id="KW-1185">Reference proteome</keyword>
<dbReference type="GO" id="GO:1990138">
    <property type="term" value="P:neuron projection extension"/>
    <property type="evidence" value="ECO:0007669"/>
    <property type="project" value="TreeGrafter"/>
</dbReference>
<dbReference type="AlphaFoldDB" id="A0A9Q1EJ53"/>
<sequence length="150" mass="16513">MTHIFPTAVLGPNPVMAASTRQCGSIYRGFAQCLLTLGDSMTNSVQREENTAEIDTICSSHQNSDRPPPPPISNSEHLIKNVMGMSFTPVRARFWRDAQKRAAAVWDSLRQESKKMEFSGNLYDMCATPGPAQSPPCTAHPAKLRPIRSP</sequence>
<proteinExistence type="inferred from homology"/>
<name>A0A9Q1EJ53_SYNKA</name>
<comment type="caution">
    <text evidence="9">The sequence shown here is derived from an EMBL/GenBank/DDBJ whole genome shotgun (WGS) entry which is preliminary data.</text>
</comment>
<dbReference type="PANTHER" id="PTHR15902">
    <property type="entry name" value="NEURITIN-RELATED"/>
    <property type="match status" value="1"/>
</dbReference>
<keyword evidence="7" id="KW-0325">Glycoprotein</keyword>
<dbReference type="GO" id="GO:0098552">
    <property type="term" value="C:side of membrane"/>
    <property type="evidence" value="ECO:0007669"/>
    <property type="project" value="UniProtKB-KW"/>
</dbReference>
<dbReference type="EMBL" id="JAINUF010000016">
    <property type="protein sequence ID" value="KAJ8339708.1"/>
    <property type="molecule type" value="Genomic_DNA"/>
</dbReference>
<evidence type="ECO:0000256" key="3">
    <source>
        <dbReference type="ARBA" id="ARBA00022475"/>
    </source>
</evidence>
<evidence type="ECO:0000256" key="6">
    <source>
        <dbReference type="ARBA" id="ARBA00023136"/>
    </source>
</evidence>
<evidence type="ECO:0000256" key="5">
    <source>
        <dbReference type="ARBA" id="ARBA00022729"/>
    </source>
</evidence>
<evidence type="ECO:0000256" key="2">
    <source>
        <dbReference type="ARBA" id="ARBA00008377"/>
    </source>
</evidence>
<keyword evidence="3" id="KW-1003">Cell membrane</keyword>
<evidence type="ECO:0000256" key="4">
    <source>
        <dbReference type="ARBA" id="ARBA00022622"/>
    </source>
</evidence>
<dbReference type="OrthoDB" id="9929715at2759"/>
<evidence type="ECO:0000256" key="1">
    <source>
        <dbReference type="ARBA" id="ARBA00004609"/>
    </source>
</evidence>
<protein>
    <submittedName>
        <fullName evidence="9">Uncharacterized protein</fullName>
    </submittedName>
</protein>
<dbReference type="PANTHER" id="PTHR15902:SF2">
    <property type="entry name" value="NEURITIN-LIKE PROTEIN"/>
    <property type="match status" value="1"/>
</dbReference>
<dbReference type="GO" id="GO:0005886">
    <property type="term" value="C:plasma membrane"/>
    <property type="evidence" value="ECO:0007669"/>
    <property type="project" value="UniProtKB-SubCell"/>
</dbReference>
<gene>
    <name evidence="9" type="ORF">SKAU_G00343410</name>
</gene>
<comment type="subcellular location">
    <subcellularLocation>
        <location evidence="1">Cell membrane</location>
        <topology evidence="1">Lipid-anchor</topology>
        <topology evidence="1">GPI-anchor</topology>
    </subcellularLocation>
</comment>
<dbReference type="Pfam" id="PF15056">
    <property type="entry name" value="NRN1"/>
    <property type="match status" value="2"/>
</dbReference>